<sequence length="489" mass="54879">MSDYVPTIDDLRVKLCFICREEETFDKPSNPPRKWTHPCQCTLLAHESCLLEWIQTAQTNPSSTAADNALKCPQCGAKYQLESDLPVGMRVVNNILTGWNKTLGRVGRVFVKMIPVAFGTGVLIVLHVVLTQYGAYAVKEFFGDELFNKVLSSDPQNWPWTALINLPLIPVGLIASRFETSYNIFPLIPTLLEWPNLQRLELDLRYSQGQREPHSMWPPSPFTIGFIAFPVVRWIYGKCLRRVTQWVLGSTPHRGLGNAAGNRAAAGAGEDDDEDRMLMIRIRNGGAEQQNQHRNQNQNQNQEANGDDEDDDGQPGATLTIYASPLGRKIGGALLIPYIAKRMGELLLRLSKHSETFRRFLGVRAGVALSASSSSTPRRFWPFTPANSSSGSIFSSGFFSGNQAKKPVGDVTWQLVLRALWGGGRAWAEFDPVWWRNTLGFGLFVVAKDAIHLLHLYLVKKELETRRVKSRDFREVDVTGLDLVNRQNR</sequence>
<keyword evidence="2 9" id="KW-0812">Transmembrane</keyword>
<comment type="subcellular location">
    <subcellularLocation>
        <location evidence="1">Membrane</location>
        <topology evidence="1">Multi-pass membrane protein</topology>
    </subcellularLocation>
</comment>
<feature type="compositionally biased region" description="Low complexity" evidence="8">
    <location>
        <begin position="287"/>
        <end position="304"/>
    </location>
</feature>
<feature type="transmembrane region" description="Helical" evidence="9">
    <location>
        <begin position="109"/>
        <end position="130"/>
    </location>
</feature>
<evidence type="ECO:0000256" key="5">
    <source>
        <dbReference type="ARBA" id="ARBA00022833"/>
    </source>
</evidence>
<evidence type="ECO:0000256" key="4">
    <source>
        <dbReference type="ARBA" id="ARBA00022771"/>
    </source>
</evidence>
<name>A0A0W0FMJ5_MONRR</name>
<keyword evidence="3" id="KW-0479">Metal-binding</keyword>
<proteinExistence type="predicted"/>
<feature type="domain" description="RING-CH-type" evidence="10">
    <location>
        <begin position="8"/>
        <end position="82"/>
    </location>
</feature>
<dbReference type="GO" id="GO:0008270">
    <property type="term" value="F:zinc ion binding"/>
    <property type="evidence" value="ECO:0007669"/>
    <property type="project" value="UniProtKB-KW"/>
</dbReference>
<accession>A0A0W0FMJ5</accession>
<evidence type="ECO:0000313" key="11">
    <source>
        <dbReference type="EMBL" id="KTB37505.1"/>
    </source>
</evidence>
<evidence type="ECO:0000256" key="1">
    <source>
        <dbReference type="ARBA" id="ARBA00004141"/>
    </source>
</evidence>
<dbReference type="EMBL" id="LATX01001844">
    <property type="protein sequence ID" value="KTB37505.1"/>
    <property type="molecule type" value="Genomic_DNA"/>
</dbReference>
<dbReference type="InterPro" id="IPR011016">
    <property type="entry name" value="Znf_RING-CH"/>
</dbReference>
<dbReference type="SUPFAM" id="SSF57850">
    <property type="entry name" value="RING/U-box"/>
    <property type="match status" value="1"/>
</dbReference>
<keyword evidence="4" id="KW-0863">Zinc-finger</keyword>
<evidence type="ECO:0000256" key="7">
    <source>
        <dbReference type="ARBA" id="ARBA00023136"/>
    </source>
</evidence>
<keyword evidence="5" id="KW-0862">Zinc</keyword>
<dbReference type="Gene3D" id="3.30.40.10">
    <property type="entry name" value="Zinc/RING finger domain, C3HC4 (zinc finger)"/>
    <property type="match status" value="1"/>
</dbReference>
<dbReference type="GO" id="GO:0016020">
    <property type="term" value="C:membrane"/>
    <property type="evidence" value="ECO:0007669"/>
    <property type="project" value="UniProtKB-SubCell"/>
</dbReference>
<dbReference type="Pfam" id="PF12906">
    <property type="entry name" value="RINGv"/>
    <property type="match status" value="1"/>
</dbReference>
<dbReference type="AlphaFoldDB" id="A0A0W0FMJ5"/>
<dbReference type="PROSITE" id="PS51292">
    <property type="entry name" value="ZF_RING_CH"/>
    <property type="match status" value="1"/>
</dbReference>
<gene>
    <name evidence="11" type="ORF">WG66_9869</name>
</gene>
<keyword evidence="7 9" id="KW-0472">Membrane</keyword>
<evidence type="ECO:0000313" key="12">
    <source>
        <dbReference type="Proteomes" id="UP000054988"/>
    </source>
</evidence>
<dbReference type="InterPro" id="IPR013083">
    <property type="entry name" value="Znf_RING/FYVE/PHD"/>
</dbReference>
<dbReference type="SMART" id="SM00744">
    <property type="entry name" value="RINGv"/>
    <property type="match status" value="1"/>
</dbReference>
<keyword evidence="6 9" id="KW-1133">Transmembrane helix</keyword>
<evidence type="ECO:0000259" key="10">
    <source>
        <dbReference type="PROSITE" id="PS51292"/>
    </source>
</evidence>
<dbReference type="eggNOG" id="KOG3053">
    <property type="taxonomic scope" value="Eukaryota"/>
</dbReference>
<evidence type="ECO:0000256" key="2">
    <source>
        <dbReference type="ARBA" id="ARBA00022692"/>
    </source>
</evidence>
<comment type="caution">
    <text evidence="11">The sequence shown here is derived from an EMBL/GenBank/DDBJ whole genome shotgun (WGS) entry which is preliminary data.</text>
</comment>
<protein>
    <recommendedName>
        <fullName evidence="10">RING-CH-type domain-containing protein</fullName>
    </recommendedName>
</protein>
<evidence type="ECO:0000256" key="8">
    <source>
        <dbReference type="SAM" id="MobiDB-lite"/>
    </source>
</evidence>
<dbReference type="Proteomes" id="UP000054988">
    <property type="component" value="Unassembled WGS sequence"/>
</dbReference>
<feature type="region of interest" description="Disordered" evidence="8">
    <location>
        <begin position="286"/>
        <end position="318"/>
    </location>
</feature>
<evidence type="ECO:0000256" key="9">
    <source>
        <dbReference type="SAM" id="Phobius"/>
    </source>
</evidence>
<evidence type="ECO:0000256" key="3">
    <source>
        <dbReference type="ARBA" id="ARBA00022723"/>
    </source>
</evidence>
<dbReference type="PANTHER" id="PTHR46283">
    <property type="entry name" value="E3 UBIQUITIN-PROTEIN LIGASE MARCH5"/>
    <property type="match status" value="1"/>
</dbReference>
<reference evidence="11 12" key="1">
    <citation type="submission" date="2015-12" db="EMBL/GenBank/DDBJ databases">
        <title>Draft genome sequence of Moniliophthora roreri, the causal agent of frosty pod rot of cacao.</title>
        <authorList>
            <person name="Aime M.C."/>
            <person name="Diaz-Valderrama J.R."/>
            <person name="Kijpornyongpan T."/>
            <person name="Phillips-Mora W."/>
        </authorList>
    </citation>
    <scope>NUCLEOTIDE SEQUENCE [LARGE SCALE GENOMIC DNA]</scope>
    <source>
        <strain evidence="11 12">MCA 2952</strain>
    </source>
</reference>
<evidence type="ECO:0000256" key="6">
    <source>
        <dbReference type="ARBA" id="ARBA00022989"/>
    </source>
</evidence>
<organism evidence="11 12">
    <name type="scientific">Moniliophthora roreri</name>
    <name type="common">Frosty pod rot fungus</name>
    <name type="synonym">Monilia roreri</name>
    <dbReference type="NCBI Taxonomy" id="221103"/>
    <lineage>
        <taxon>Eukaryota</taxon>
        <taxon>Fungi</taxon>
        <taxon>Dikarya</taxon>
        <taxon>Basidiomycota</taxon>
        <taxon>Agaricomycotina</taxon>
        <taxon>Agaricomycetes</taxon>
        <taxon>Agaricomycetidae</taxon>
        <taxon>Agaricales</taxon>
        <taxon>Marasmiineae</taxon>
        <taxon>Marasmiaceae</taxon>
        <taxon>Moniliophthora</taxon>
    </lineage>
</organism>